<dbReference type="GO" id="GO:0005886">
    <property type="term" value="C:plasma membrane"/>
    <property type="evidence" value="ECO:0007669"/>
    <property type="project" value="TreeGrafter"/>
</dbReference>
<protein>
    <submittedName>
        <fullName evidence="4">1-acyl-sn-glycerol-3-phosphate acyltransferase</fullName>
        <ecNumber evidence="4">2.3.1.51</ecNumber>
    </submittedName>
</protein>
<dbReference type="SUPFAM" id="SSF69593">
    <property type="entry name" value="Glycerol-3-phosphate (1)-acyltransferase"/>
    <property type="match status" value="1"/>
</dbReference>
<dbReference type="CDD" id="cd07989">
    <property type="entry name" value="LPLAT_AGPAT-like"/>
    <property type="match status" value="1"/>
</dbReference>
<evidence type="ECO:0000259" key="3">
    <source>
        <dbReference type="SMART" id="SM00563"/>
    </source>
</evidence>
<dbReference type="EC" id="2.3.1.51" evidence="4"/>
<evidence type="ECO:0000313" key="4">
    <source>
        <dbReference type="EMBL" id="AGC71285.1"/>
    </source>
</evidence>
<keyword evidence="1 4" id="KW-0808">Transferase</keyword>
<proteinExistence type="predicted"/>
<dbReference type="PANTHER" id="PTHR10434:SF55">
    <property type="entry name" value="POSSIBLE ACYLTRANSFERASE"/>
    <property type="match status" value="1"/>
</dbReference>
<dbReference type="SMART" id="SM00563">
    <property type="entry name" value="PlsC"/>
    <property type="match status" value="1"/>
</dbReference>
<name>L7VYS2_9BACT</name>
<keyword evidence="2 4" id="KW-0012">Acyltransferase</keyword>
<reference evidence="4" key="1">
    <citation type="submission" date="2012-09" db="EMBL/GenBank/DDBJ databases">
        <title>Metagenomic Characterization of a Microbial Community in Wastewater Detects High Levels of Antibiotic Resistance.</title>
        <authorList>
            <person name="Abrams M."/>
            <person name="Caldwell A."/>
            <person name="Vandaei E."/>
            <person name="Lee W."/>
            <person name="Perrott J."/>
            <person name="Khan S.Y."/>
            <person name="Ta J."/>
            <person name="Romero D."/>
            <person name="Nguyen V."/>
            <person name="Pourmand N."/>
            <person name="Ouverney C.C."/>
        </authorList>
    </citation>
    <scope>NUCLEOTIDE SEQUENCE</scope>
</reference>
<dbReference type="EMBL" id="JX649867">
    <property type="protein sequence ID" value="AGC71285.1"/>
    <property type="molecule type" value="Genomic_DNA"/>
</dbReference>
<dbReference type="GO" id="GO:0003841">
    <property type="term" value="F:1-acylglycerol-3-phosphate O-acyltransferase activity"/>
    <property type="evidence" value="ECO:0007669"/>
    <property type="project" value="UniProtKB-EC"/>
</dbReference>
<dbReference type="AlphaFoldDB" id="L7VYS2"/>
<dbReference type="InterPro" id="IPR002123">
    <property type="entry name" value="Plipid/glycerol_acylTrfase"/>
</dbReference>
<evidence type="ECO:0000256" key="1">
    <source>
        <dbReference type="ARBA" id="ARBA00022679"/>
    </source>
</evidence>
<feature type="domain" description="Phospholipid/glycerol acyltransferase" evidence="3">
    <location>
        <begin position="38"/>
        <end position="153"/>
    </location>
</feature>
<dbReference type="GO" id="GO:0006654">
    <property type="term" value="P:phosphatidic acid biosynthetic process"/>
    <property type="evidence" value="ECO:0007669"/>
    <property type="project" value="TreeGrafter"/>
</dbReference>
<evidence type="ECO:0000256" key="2">
    <source>
        <dbReference type="ARBA" id="ARBA00023315"/>
    </source>
</evidence>
<accession>L7VYS2</accession>
<organism evidence="4">
    <name type="scientific">uncultured bacterium A1Q1_fos_140</name>
    <dbReference type="NCBI Taxonomy" id="1256547"/>
    <lineage>
        <taxon>Bacteria</taxon>
        <taxon>environmental samples</taxon>
    </lineage>
</organism>
<sequence>MRDYVYPVVVRAILAAFKGLDLEFQVKGADNVPKEGGVLVAFNHVAHVDFILGGYGAWKETGRLPRFMAKREVFDNAIAGPLMRGMHHISVDRAEGAQSMREAIEYLRAGEMVGIFPEATISRSFEIKEIKSGATRIAAEAGVPLIPVAIWGSQLIMTKDHPKDLFGRGKTITLVIGEPMYFDGQDPEAETAALREKMIELHEEALAWHPAEEHPPGSWWLPASRGGSAPTPEVATQMDTVEKAARAARKAAKATKSGK</sequence>
<dbReference type="Pfam" id="PF01553">
    <property type="entry name" value="Acyltransferase"/>
    <property type="match status" value="1"/>
</dbReference>
<dbReference type="PANTHER" id="PTHR10434">
    <property type="entry name" value="1-ACYL-SN-GLYCEROL-3-PHOSPHATE ACYLTRANSFERASE"/>
    <property type="match status" value="1"/>
</dbReference>